<feature type="domain" description="DDHD" evidence="2">
    <location>
        <begin position="873"/>
        <end position="1081"/>
    </location>
</feature>
<dbReference type="InterPro" id="IPR058055">
    <property type="entry name" value="PA-PLA1"/>
</dbReference>
<proteinExistence type="predicted"/>
<feature type="region of interest" description="Disordered" evidence="1">
    <location>
        <begin position="1"/>
        <end position="25"/>
    </location>
</feature>
<dbReference type="InterPro" id="IPR029058">
    <property type="entry name" value="AB_hydrolase_fold"/>
</dbReference>
<feature type="region of interest" description="Disordered" evidence="1">
    <location>
        <begin position="261"/>
        <end position="298"/>
    </location>
</feature>
<dbReference type="EMBL" id="CAWUOM010000164">
    <property type="protein sequence ID" value="CAK7274348.1"/>
    <property type="molecule type" value="Genomic_DNA"/>
</dbReference>
<dbReference type="Proteomes" id="UP001642501">
    <property type="component" value="Unassembled WGS sequence"/>
</dbReference>
<feature type="region of interest" description="Disordered" evidence="1">
    <location>
        <begin position="645"/>
        <end position="668"/>
    </location>
</feature>
<evidence type="ECO:0000313" key="3">
    <source>
        <dbReference type="EMBL" id="CAK7274348.1"/>
    </source>
</evidence>
<protein>
    <recommendedName>
        <fullName evidence="2">DDHD domain-containing protein</fullName>
    </recommendedName>
</protein>
<reference evidence="3 4" key="1">
    <citation type="submission" date="2024-01" db="EMBL/GenBank/DDBJ databases">
        <authorList>
            <person name="Allen C."/>
            <person name="Tagirdzhanova G."/>
        </authorList>
    </citation>
    <scope>NUCLEOTIDE SEQUENCE [LARGE SCALE GENOMIC DNA]</scope>
    <source>
        <strain evidence="3 4">CBS 573.63</strain>
    </source>
</reference>
<dbReference type="SUPFAM" id="SSF53474">
    <property type="entry name" value="alpha/beta-Hydrolases"/>
    <property type="match status" value="1"/>
</dbReference>
<accession>A0ABP0E372</accession>
<feature type="compositionally biased region" description="Polar residues" evidence="1">
    <location>
        <begin position="1"/>
        <end position="12"/>
    </location>
</feature>
<evidence type="ECO:0000313" key="4">
    <source>
        <dbReference type="Proteomes" id="UP001642501"/>
    </source>
</evidence>
<dbReference type="PANTHER" id="PTHR23509">
    <property type="entry name" value="PA-PL1 PHOSPHOLIPASE FAMILY"/>
    <property type="match status" value="1"/>
</dbReference>
<evidence type="ECO:0000259" key="2">
    <source>
        <dbReference type="PROSITE" id="PS51043"/>
    </source>
</evidence>
<keyword evidence="4" id="KW-1185">Reference proteome</keyword>
<evidence type="ECO:0000256" key="1">
    <source>
        <dbReference type="SAM" id="MobiDB-lite"/>
    </source>
</evidence>
<sequence>MEARSRVSQPRQLATPPLDDLHTLGPGCRLAPVPEIQQDSWLEGIPPSNAHFFYSSIIPIDDPLSSNTADSKLIKLPLRPFSQVDSNALSRAWARLSTEKDWENHEAARCGRNPGSALVELNEDTLNIVVRNLAARHRLKHLLEDAPEQDAVTTVRATLQGAATIIPVCCEQLVADSEAELQALFCPVAVKHQATLSVDLLTQRVMVALKSVKEDRALLDSSDASLPSSLAPETASSQALTSQASILPIKQARQPHLPESLVTTTGSVGGGSLTSGLDESTARTSRAPEAAEASVARSLPSVPATSDLIPTTIRLAAPDDGISGKPFLRADMPSSSLKGLSPLMSLSRSIENKNTTPIATASTLHSEEGSICLPATTQQPQDAKLTTDTSDEHAIAKTLRKEIETTTDLLAGKISSAEVAVGISRLHTVSLPSLQMRPIYWSPINDISIVQRYTWFYKDTMMPLDAPVANQLEALYRELRPWSDTWQIELRCALDLGPVGEEKISQPLWPAPVQSRAKAQADKTAQAEPRISTTPYCAAHCHRGAAAASGTIVSPAAPLPDSALVAGDGESSSASAMAPKGFANHHVVFKDAHSAFLLSPSLKPSAYYGRRPIARICKGAAVGIPVVRGFDRYAWSRIHERHAATKTTISRSQATAAPATNASNGSNDGLSCPSCKVDMARNQISDLVLVIHGVGQKLAERVESFHFTHAVNGLRRAVSTELKSPVVQSILRDGHSGIMVLPVNWRHTLTFEDGGSAETSGRTEQAGAASSFELKDIEPNSIPAVRSMISDVMFDIPFYMSHHKPKMISSLIQEANRVYRLWCDNNAGFSESGRVHLIGHSLGSAMAIEVLSRQPTTVPPIPVNPAPPTADYFEFDTKNLFLLGSPAAFFLLLERGALVPRRGRLKPGVDAHDHLDDTVVGETGAFGCLAVDNIYNILAKEDPIAYLLNGTIDPTYASSLRTAYVPATTVSFFTSIGNSLRGFVSGAPPAPHPADISLSQPPVIPSFVRLPSQLELEVHDFTREEVAERKAHLLNDNGQIDFYLHSNGGPLEIQYLNMLSAHTSYWANHDLIRMLCVEIGRRPGRAHTLPAMRAVKSLKRIVPRSSQA</sequence>
<dbReference type="SMART" id="SM01127">
    <property type="entry name" value="DDHD"/>
    <property type="match status" value="1"/>
</dbReference>
<dbReference type="PROSITE" id="PS51043">
    <property type="entry name" value="DDHD"/>
    <property type="match status" value="1"/>
</dbReference>
<organism evidence="3 4">
    <name type="scientific">Sporothrix epigloea</name>
    <dbReference type="NCBI Taxonomy" id="1892477"/>
    <lineage>
        <taxon>Eukaryota</taxon>
        <taxon>Fungi</taxon>
        <taxon>Dikarya</taxon>
        <taxon>Ascomycota</taxon>
        <taxon>Pezizomycotina</taxon>
        <taxon>Sordariomycetes</taxon>
        <taxon>Sordariomycetidae</taxon>
        <taxon>Ophiostomatales</taxon>
        <taxon>Ophiostomataceae</taxon>
        <taxon>Sporothrix</taxon>
    </lineage>
</organism>
<gene>
    <name evidence="3" type="ORF">SEPCBS57363_006118</name>
</gene>
<dbReference type="PANTHER" id="PTHR23509:SF6">
    <property type="entry name" value="PHOSPHOLIPASE C1020.13C-RELATED"/>
    <property type="match status" value="1"/>
</dbReference>
<comment type="caution">
    <text evidence="3">The sequence shown here is derived from an EMBL/GenBank/DDBJ whole genome shotgun (WGS) entry which is preliminary data.</text>
</comment>
<name>A0ABP0E372_9PEZI</name>
<dbReference type="InterPro" id="IPR004177">
    <property type="entry name" value="DDHD_dom"/>
</dbReference>
<dbReference type="Pfam" id="PF02862">
    <property type="entry name" value="DDHD"/>
    <property type="match status" value="2"/>
</dbReference>